<dbReference type="PANTHER" id="PTHR12439">
    <property type="entry name" value="PLACENTAL PROTEIN 11-RELATED"/>
    <property type="match status" value="1"/>
</dbReference>
<evidence type="ECO:0000256" key="10">
    <source>
        <dbReference type="ARBA" id="ARBA00023239"/>
    </source>
</evidence>
<evidence type="ECO:0000256" key="9">
    <source>
        <dbReference type="ARBA" id="ARBA00023211"/>
    </source>
</evidence>
<evidence type="ECO:0000256" key="7">
    <source>
        <dbReference type="ARBA" id="ARBA00022801"/>
    </source>
</evidence>
<keyword evidence="4 11" id="KW-0540">Nuclease</keyword>
<dbReference type="EMBL" id="VSWD01000011">
    <property type="protein sequence ID" value="KAK3088402.1"/>
    <property type="molecule type" value="Genomic_DNA"/>
</dbReference>
<evidence type="ECO:0000256" key="4">
    <source>
        <dbReference type="ARBA" id="ARBA00022722"/>
    </source>
</evidence>
<comment type="catalytic activity">
    <reaction evidence="11">
        <text>ribonucleotidyl-uridine-RNA = a 5'-end dephospho-uridine-RNA + a 3'-end 2',3'-cyclophospho-ribonucleotide-RNA</text>
        <dbReference type="Rhea" id="RHEA:67792"/>
        <dbReference type="Rhea" id="RHEA-COMP:10464"/>
        <dbReference type="Rhea" id="RHEA-COMP:17354"/>
        <dbReference type="Rhea" id="RHEA-COMP:17356"/>
        <dbReference type="ChEBI" id="CHEBI:83064"/>
        <dbReference type="ChEBI" id="CHEBI:173117"/>
        <dbReference type="ChEBI" id="CHEBI:173224"/>
    </reaction>
</comment>
<dbReference type="EC" id="4.6.1.-" evidence="11"/>
<evidence type="ECO:0000259" key="12">
    <source>
        <dbReference type="PROSITE" id="PS51959"/>
    </source>
</evidence>
<dbReference type="Proteomes" id="UP001186944">
    <property type="component" value="Unassembled WGS sequence"/>
</dbReference>
<dbReference type="GO" id="GO:0046872">
    <property type="term" value="F:metal ion binding"/>
    <property type="evidence" value="ECO:0007669"/>
    <property type="project" value="UniProtKB-UniRule"/>
</dbReference>
<evidence type="ECO:0000256" key="5">
    <source>
        <dbReference type="ARBA" id="ARBA00022723"/>
    </source>
</evidence>
<keyword evidence="8 11" id="KW-0694">RNA-binding</keyword>
<dbReference type="CDD" id="cd21159">
    <property type="entry name" value="XendoU"/>
    <property type="match status" value="1"/>
</dbReference>
<comment type="subunit">
    <text evidence="3 11">Monomer.</text>
</comment>
<evidence type="ECO:0000256" key="1">
    <source>
        <dbReference type="ARBA" id="ARBA00001936"/>
    </source>
</evidence>
<dbReference type="GO" id="GO:0003723">
    <property type="term" value="F:RNA binding"/>
    <property type="evidence" value="ECO:0007669"/>
    <property type="project" value="UniProtKB-UniRule"/>
</dbReference>
<keyword evidence="14" id="KW-1185">Reference proteome</keyword>
<evidence type="ECO:0000313" key="14">
    <source>
        <dbReference type="Proteomes" id="UP001186944"/>
    </source>
</evidence>
<evidence type="ECO:0000256" key="8">
    <source>
        <dbReference type="ARBA" id="ARBA00022884"/>
    </source>
</evidence>
<dbReference type="PANTHER" id="PTHR12439:SF42">
    <property type="entry name" value="ENDORIBONUCLEASE-RELATED"/>
    <property type="match status" value="1"/>
</dbReference>
<comment type="cofactor">
    <cofactor evidence="1 11">
        <name>Mn(2+)</name>
        <dbReference type="ChEBI" id="CHEBI:29035"/>
    </cofactor>
</comment>
<evidence type="ECO:0000256" key="3">
    <source>
        <dbReference type="ARBA" id="ARBA00011245"/>
    </source>
</evidence>
<feature type="domain" description="EndoU" evidence="12">
    <location>
        <begin position="1"/>
        <end position="258"/>
    </location>
</feature>
<evidence type="ECO:0000313" key="13">
    <source>
        <dbReference type="EMBL" id="KAK3088402.1"/>
    </source>
</evidence>
<dbReference type="AlphaFoldDB" id="A0AA88XMY6"/>
<dbReference type="InterPro" id="IPR039787">
    <property type="entry name" value="ENDOU"/>
</dbReference>
<evidence type="ECO:0000256" key="11">
    <source>
        <dbReference type="RuleBase" id="RU367085"/>
    </source>
</evidence>
<organism evidence="13 14">
    <name type="scientific">Pinctada imbricata</name>
    <name type="common">Atlantic pearl-oyster</name>
    <name type="synonym">Pinctada martensii</name>
    <dbReference type="NCBI Taxonomy" id="66713"/>
    <lineage>
        <taxon>Eukaryota</taxon>
        <taxon>Metazoa</taxon>
        <taxon>Spiralia</taxon>
        <taxon>Lophotrochozoa</taxon>
        <taxon>Mollusca</taxon>
        <taxon>Bivalvia</taxon>
        <taxon>Autobranchia</taxon>
        <taxon>Pteriomorphia</taxon>
        <taxon>Pterioida</taxon>
        <taxon>Pterioidea</taxon>
        <taxon>Pteriidae</taxon>
        <taxon>Pinctada</taxon>
    </lineage>
</organism>
<dbReference type="InterPro" id="IPR018998">
    <property type="entry name" value="EndoU_C"/>
</dbReference>
<dbReference type="PROSITE" id="PS51959">
    <property type="entry name" value="ENDOU"/>
    <property type="match status" value="1"/>
</dbReference>
<proteinExistence type="inferred from homology"/>
<sequence length="258" mass="29719">MTKLWYDDVNYATSRELLYNIQSHADTKSSSDHASNRLFSHLDESHLFSRPTYSTLLALLNNYYRNLGTPEHQTYTEDAEVSSFLTEISKSQIMVEAHKFLYSKGLASSSMTSFVRQLKTIWFTLYSRSSHSGSSRDTCAFEHVFVGETTNSKVDGFHSWIQFYLQEKAGHLNYLGYVFTRRPSVVAVHFSWYSKIKNVSTFIMGTSPEFDMAMLTTCFLARPNSLCQFSIDGQDVQIKTYDVPHERQRLIATAYVYN</sequence>
<dbReference type="GO" id="GO:0004521">
    <property type="term" value="F:RNA endonuclease activity"/>
    <property type="evidence" value="ECO:0007669"/>
    <property type="project" value="UniProtKB-UniRule"/>
</dbReference>
<protein>
    <recommendedName>
        <fullName evidence="11">Uridylate-specific endoribonuclease</fullName>
        <ecNumber evidence="11">4.6.1.-</ecNumber>
    </recommendedName>
</protein>
<accession>A0AA88XMY6</accession>
<keyword evidence="9 11" id="KW-0464">Manganese</keyword>
<gene>
    <name evidence="13" type="ORF">FSP39_018729</name>
</gene>
<dbReference type="GO" id="GO:0016829">
    <property type="term" value="F:lyase activity"/>
    <property type="evidence" value="ECO:0007669"/>
    <property type="project" value="UniProtKB-KW"/>
</dbReference>
<keyword evidence="10" id="KW-0456">Lyase</keyword>
<dbReference type="SUPFAM" id="SSF142877">
    <property type="entry name" value="EndoU-like"/>
    <property type="match status" value="1"/>
</dbReference>
<keyword evidence="5 11" id="KW-0479">Metal-binding</keyword>
<evidence type="ECO:0000256" key="6">
    <source>
        <dbReference type="ARBA" id="ARBA00022759"/>
    </source>
</evidence>
<comment type="caution">
    <text evidence="13">The sequence shown here is derived from an EMBL/GenBank/DDBJ whole genome shotgun (WGS) entry which is preliminary data.</text>
</comment>
<dbReference type="GO" id="GO:0016787">
    <property type="term" value="F:hydrolase activity"/>
    <property type="evidence" value="ECO:0007669"/>
    <property type="project" value="UniProtKB-KW"/>
</dbReference>
<keyword evidence="6 11" id="KW-0255">Endonuclease</keyword>
<reference evidence="13" key="1">
    <citation type="submission" date="2019-08" db="EMBL/GenBank/DDBJ databases">
        <title>The improved chromosome-level genome for the pearl oyster Pinctada fucata martensii using PacBio sequencing and Hi-C.</title>
        <authorList>
            <person name="Zheng Z."/>
        </authorList>
    </citation>
    <scope>NUCLEOTIDE SEQUENCE</scope>
    <source>
        <strain evidence="13">ZZ-2019</strain>
        <tissue evidence="13">Adductor muscle</tissue>
    </source>
</reference>
<evidence type="ECO:0000256" key="2">
    <source>
        <dbReference type="ARBA" id="ARBA00010168"/>
    </source>
</evidence>
<name>A0AA88XMY6_PINIB</name>
<dbReference type="Pfam" id="PF09412">
    <property type="entry name" value="XendoU"/>
    <property type="match status" value="1"/>
</dbReference>
<keyword evidence="7 11" id="KW-0378">Hydrolase</keyword>
<dbReference type="InterPro" id="IPR037227">
    <property type="entry name" value="EndoU-like"/>
</dbReference>
<comment type="similarity">
    <text evidence="2 11">Belongs to the ENDOU family.</text>
</comment>